<dbReference type="Pfam" id="PF02706">
    <property type="entry name" value="Wzz"/>
    <property type="match status" value="1"/>
</dbReference>
<evidence type="ECO:0000256" key="3">
    <source>
        <dbReference type="ARBA" id="ARBA00022692"/>
    </source>
</evidence>
<feature type="transmembrane region" description="Helical" evidence="7">
    <location>
        <begin position="399"/>
        <end position="418"/>
    </location>
</feature>
<evidence type="ECO:0000256" key="6">
    <source>
        <dbReference type="SAM" id="Coils"/>
    </source>
</evidence>
<proteinExistence type="predicted"/>
<keyword evidence="2" id="KW-1003">Cell membrane</keyword>
<evidence type="ECO:0000256" key="2">
    <source>
        <dbReference type="ARBA" id="ARBA00022475"/>
    </source>
</evidence>
<gene>
    <name evidence="10" type="primary">epsF</name>
    <name evidence="10" type="ORF">SNE35_30710</name>
</gene>
<dbReference type="EMBL" id="JAXCLA010000012">
    <property type="protein sequence ID" value="MDY0748909.1"/>
    <property type="molecule type" value="Genomic_DNA"/>
</dbReference>
<evidence type="ECO:0000259" key="8">
    <source>
        <dbReference type="Pfam" id="PF02706"/>
    </source>
</evidence>
<organism evidence="10 11">
    <name type="scientific">Roseateles agri</name>
    <dbReference type="NCBI Taxonomy" id="3098619"/>
    <lineage>
        <taxon>Bacteria</taxon>
        <taxon>Pseudomonadati</taxon>
        <taxon>Pseudomonadota</taxon>
        <taxon>Betaproteobacteria</taxon>
        <taxon>Burkholderiales</taxon>
        <taxon>Sphaerotilaceae</taxon>
        <taxon>Roseateles</taxon>
    </lineage>
</organism>
<sequence length="475" mass="52008">MSFAQLLLVLRARWRSALAVLLVVTLLVAGATLVLPNKYTATSSVVLDVKSPDPIAGVVLPGMTVSSYMGTQVEVLQSERVLRKAVDAMGSTRDPALRGQWEAATGGRGDFAAWLAAGIGRNLDVRPGKDSNVVQVSYTARDPELAATIANAVVKGYIETTLELRTEPAKQFSQLFDESTKNLREALEAAQAKLSDFQKRSGIIATDERLDVENNRLAELSTQMVALQGQVDDSRSRDSQARTRGDQMQEVVTNQMVMTLSSQLATQEAKLQELSARYGDAYPQVAELKANIDELRKRLNAERSRIAGSLNVNNSVNQSRLAELRQSLDDQRAKVSRIKLLRDDALVLQRDVENAQKAFDAGFSRKSQSALESQATQTNVSIIRTATPPPFPSSPRTNLNIAVGLLIGLVLGLLTAIVRERRDWRLRLDEDVTDGLRYPLLGVMPDGDKARIGHRTAAWRGALDRVLGRTQLIGS</sequence>
<dbReference type="NCBIfam" id="TIGR03017">
    <property type="entry name" value="EpsF"/>
    <property type="match status" value="1"/>
</dbReference>
<comment type="subcellular location">
    <subcellularLocation>
        <location evidence="1">Cell membrane</location>
        <topology evidence="1">Multi-pass membrane protein</topology>
    </subcellularLocation>
</comment>
<keyword evidence="5 7" id="KW-0472">Membrane</keyword>
<keyword evidence="4 7" id="KW-1133">Transmembrane helix</keyword>
<keyword evidence="6" id="KW-0175">Coiled coil</keyword>
<evidence type="ECO:0000313" key="10">
    <source>
        <dbReference type="EMBL" id="MDY0748909.1"/>
    </source>
</evidence>
<protein>
    <submittedName>
        <fullName evidence="10">Chain length determinant protein EpsF</fullName>
    </submittedName>
</protein>
<reference evidence="10 11" key="1">
    <citation type="submission" date="2023-11" db="EMBL/GenBank/DDBJ databases">
        <title>Paucibacter sp. nov., isolated from fresh soil in Korea.</title>
        <authorList>
            <person name="Le N.T.T."/>
        </authorList>
    </citation>
    <scope>NUCLEOTIDE SEQUENCE [LARGE SCALE GENOMIC DNA]</scope>
    <source>
        <strain evidence="10 11">R3-3</strain>
    </source>
</reference>
<keyword evidence="3 7" id="KW-0812">Transmembrane</keyword>
<name>A0ABU5DRG4_9BURK</name>
<evidence type="ECO:0000313" key="11">
    <source>
        <dbReference type="Proteomes" id="UP001285263"/>
    </source>
</evidence>
<feature type="domain" description="Polysaccharide chain length determinant N-terminal" evidence="8">
    <location>
        <begin position="2"/>
        <end position="88"/>
    </location>
</feature>
<evidence type="ECO:0000259" key="9">
    <source>
        <dbReference type="Pfam" id="PF13807"/>
    </source>
</evidence>
<feature type="domain" description="Tyrosine-protein kinase G-rich" evidence="9">
    <location>
        <begin position="344"/>
        <end position="420"/>
    </location>
</feature>
<dbReference type="InterPro" id="IPR032807">
    <property type="entry name" value="GNVR"/>
</dbReference>
<dbReference type="Pfam" id="PF13807">
    <property type="entry name" value="GNVR"/>
    <property type="match status" value="1"/>
</dbReference>
<dbReference type="Gene3D" id="1.10.287.1490">
    <property type="match status" value="1"/>
</dbReference>
<accession>A0ABU5DRG4</accession>
<dbReference type="PANTHER" id="PTHR32309:SF13">
    <property type="entry name" value="FERRIC ENTEROBACTIN TRANSPORT PROTEIN FEPE"/>
    <property type="match status" value="1"/>
</dbReference>
<comment type="caution">
    <text evidence="10">The sequence shown here is derived from an EMBL/GenBank/DDBJ whole genome shotgun (WGS) entry which is preliminary data.</text>
</comment>
<keyword evidence="11" id="KW-1185">Reference proteome</keyword>
<evidence type="ECO:0000256" key="5">
    <source>
        <dbReference type="ARBA" id="ARBA00023136"/>
    </source>
</evidence>
<dbReference type="RefSeq" id="WP_320426879.1">
    <property type="nucleotide sequence ID" value="NZ_JAXCLA010000012.1"/>
</dbReference>
<dbReference type="SUPFAM" id="SSF57997">
    <property type="entry name" value="Tropomyosin"/>
    <property type="match status" value="1"/>
</dbReference>
<dbReference type="InterPro" id="IPR017468">
    <property type="entry name" value="Chain_len_reg_EpsF"/>
</dbReference>
<evidence type="ECO:0000256" key="4">
    <source>
        <dbReference type="ARBA" id="ARBA00022989"/>
    </source>
</evidence>
<dbReference type="InterPro" id="IPR050445">
    <property type="entry name" value="Bact_polysacc_biosynth/exp"/>
</dbReference>
<evidence type="ECO:0000256" key="7">
    <source>
        <dbReference type="SAM" id="Phobius"/>
    </source>
</evidence>
<dbReference type="Proteomes" id="UP001285263">
    <property type="component" value="Unassembled WGS sequence"/>
</dbReference>
<feature type="coiled-coil region" evidence="6">
    <location>
        <begin position="180"/>
        <end position="358"/>
    </location>
</feature>
<dbReference type="PANTHER" id="PTHR32309">
    <property type="entry name" value="TYROSINE-PROTEIN KINASE"/>
    <property type="match status" value="1"/>
</dbReference>
<dbReference type="InterPro" id="IPR003856">
    <property type="entry name" value="LPS_length_determ_N"/>
</dbReference>
<evidence type="ECO:0000256" key="1">
    <source>
        <dbReference type="ARBA" id="ARBA00004651"/>
    </source>
</evidence>